<feature type="domain" description="FAD/NAD(P)-binding" evidence="4">
    <location>
        <begin position="5"/>
        <end position="243"/>
    </location>
</feature>
<dbReference type="SUPFAM" id="SSF51905">
    <property type="entry name" value="FAD/NAD(P)-binding domain"/>
    <property type="match status" value="1"/>
</dbReference>
<name>A0A382PSI1_9ZZZZ</name>
<evidence type="ECO:0000259" key="4">
    <source>
        <dbReference type="Pfam" id="PF07992"/>
    </source>
</evidence>
<dbReference type="PRINTS" id="PR00411">
    <property type="entry name" value="PNDRDTASEI"/>
</dbReference>
<proteinExistence type="predicted"/>
<feature type="non-terminal residue" evidence="5">
    <location>
        <position position="247"/>
    </location>
</feature>
<dbReference type="GO" id="GO:0005829">
    <property type="term" value="C:cytosol"/>
    <property type="evidence" value="ECO:0007669"/>
    <property type="project" value="TreeGrafter"/>
</dbReference>
<keyword evidence="2" id="KW-0285">Flavoprotein</keyword>
<evidence type="ECO:0000256" key="3">
    <source>
        <dbReference type="ARBA" id="ARBA00022827"/>
    </source>
</evidence>
<dbReference type="PANTHER" id="PTHR22912">
    <property type="entry name" value="DISULFIDE OXIDOREDUCTASE"/>
    <property type="match status" value="1"/>
</dbReference>
<dbReference type="Gene3D" id="3.50.50.60">
    <property type="entry name" value="FAD/NAD(P)-binding domain"/>
    <property type="match status" value="1"/>
</dbReference>
<dbReference type="InterPro" id="IPR036188">
    <property type="entry name" value="FAD/NAD-bd_sf"/>
</dbReference>
<comment type="cofactor">
    <cofactor evidence="1">
        <name>FAD</name>
        <dbReference type="ChEBI" id="CHEBI:57692"/>
    </cofactor>
</comment>
<dbReference type="Pfam" id="PF07992">
    <property type="entry name" value="Pyr_redox_2"/>
    <property type="match status" value="1"/>
</dbReference>
<evidence type="ECO:0000313" key="5">
    <source>
        <dbReference type="EMBL" id="SVC74952.1"/>
    </source>
</evidence>
<organism evidence="5">
    <name type="scientific">marine metagenome</name>
    <dbReference type="NCBI Taxonomy" id="408172"/>
    <lineage>
        <taxon>unclassified sequences</taxon>
        <taxon>metagenomes</taxon>
        <taxon>ecological metagenomes</taxon>
    </lineage>
</organism>
<dbReference type="GO" id="GO:0004148">
    <property type="term" value="F:dihydrolipoyl dehydrogenase (NADH) activity"/>
    <property type="evidence" value="ECO:0007669"/>
    <property type="project" value="TreeGrafter"/>
</dbReference>
<protein>
    <recommendedName>
        <fullName evidence="4">FAD/NAD(P)-binding domain-containing protein</fullName>
    </recommendedName>
</protein>
<sequence>MSNQYDIIVVGSGPGGEGAAIKAAKEGKRVAVIERYPRVGGGATHLATIPSKALRHSIQQVIESRRLSDADYQGLLQSTAGVIDEQVAVRRGYYDRNLIDVVHGYASFTGPNSLGISLDVGGKEQYTADSFILATGSRPYHPPDVDFTHPRILDSDIVLSIPDNPRSMTIFGAGVVGCEYASIFRGLRIKVNLINSRDKLLAFLDDEIIDALTYHLREQGTLLHHNEEYEKVEADDNGVRLYLKSNK</sequence>
<evidence type="ECO:0000256" key="2">
    <source>
        <dbReference type="ARBA" id="ARBA00022630"/>
    </source>
</evidence>
<dbReference type="GO" id="GO:0006103">
    <property type="term" value="P:2-oxoglutarate metabolic process"/>
    <property type="evidence" value="ECO:0007669"/>
    <property type="project" value="TreeGrafter"/>
</dbReference>
<reference evidence="5" key="1">
    <citation type="submission" date="2018-05" db="EMBL/GenBank/DDBJ databases">
        <authorList>
            <person name="Lanie J.A."/>
            <person name="Ng W.-L."/>
            <person name="Kazmierczak K.M."/>
            <person name="Andrzejewski T.M."/>
            <person name="Davidsen T.M."/>
            <person name="Wayne K.J."/>
            <person name="Tettelin H."/>
            <person name="Glass J.I."/>
            <person name="Rusch D."/>
            <person name="Podicherti R."/>
            <person name="Tsui H.-C.T."/>
            <person name="Winkler M.E."/>
        </authorList>
    </citation>
    <scope>NUCLEOTIDE SEQUENCE</scope>
</reference>
<keyword evidence="3" id="KW-0274">FAD</keyword>
<dbReference type="InterPro" id="IPR050151">
    <property type="entry name" value="Class-I_Pyr_Nuc-Dis_Oxidored"/>
</dbReference>
<dbReference type="EMBL" id="UINC01108676">
    <property type="protein sequence ID" value="SVC74952.1"/>
    <property type="molecule type" value="Genomic_DNA"/>
</dbReference>
<dbReference type="PANTHER" id="PTHR22912:SF93">
    <property type="entry name" value="SOLUBLE PYRIDINE NUCLEOTIDE TRANSHYDROGENASE"/>
    <property type="match status" value="1"/>
</dbReference>
<evidence type="ECO:0000256" key="1">
    <source>
        <dbReference type="ARBA" id="ARBA00001974"/>
    </source>
</evidence>
<dbReference type="AlphaFoldDB" id="A0A382PSI1"/>
<dbReference type="GO" id="GO:0050660">
    <property type="term" value="F:flavin adenine dinucleotide binding"/>
    <property type="evidence" value="ECO:0007669"/>
    <property type="project" value="TreeGrafter"/>
</dbReference>
<dbReference type="InterPro" id="IPR023753">
    <property type="entry name" value="FAD/NAD-binding_dom"/>
</dbReference>
<accession>A0A382PSI1</accession>
<dbReference type="PRINTS" id="PR00368">
    <property type="entry name" value="FADPNR"/>
</dbReference>
<gene>
    <name evidence="5" type="ORF">METZ01_LOCUS327806</name>
</gene>